<accession>A0A068WVT6</accession>
<proteinExistence type="predicted"/>
<name>A0A068WVT6_ECHGR</name>
<evidence type="ECO:0000313" key="2">
    <source>
        <dbReference type="EMBL" id="CDS22612.1"/>
    </source>
</evidence>
<dbReference type="AlphaFoldDB" id="A0A068WVT6"/>
<evidence type="ECO:0000313" key="4">
    <source>
        <dbReference type="WBParaSite" id="EgrG_001177400"/>
    </source>
</evidence>
<gene>
    <name evidence="2" type="ORF">EgrG_001177400</name>
</gene>
<reference evidence="2 3" key="1">
    <citation type="journal article" date="2013" name="Nature">
        <title>The genomes of four tapeworm species reveal adaptations to parasitism.</title>
        <authorList>
            <person name="Tsai I.J."/>
            <person name="Zarowiecki M."/>
            <person name="Holroyd N."/>
            <person name="Garciarrubio A."/>
            <person name="Sanchez-Flores A."/>
            <person name="Brooks K.L."/>
            <person name="Tracey A."/>
            <person name="Bobes R.J."/>
            <person name="Fragoso G."/>
            <person name="Sciutto E."/>
            <person name="Aslett M."/>
            <person name="Beasley H."/>
            <person name="Bennett H.M."/>
            <person name="Cai J."/>
            <person name="Camicia F."/>
            <person name="Clark R."/>
            <person name="Cucher M."/>
            <person name="De Silva N."/>
            <person name="Day T.A."/>
            <person name="Deplazes P."/>
            <person name="Estrada K."/>
            <person name="Fernandez C."/>
            <person name="Holland P.W."/>
            <person name="Hou J."/>
            <person name="Hu S."/>
            <person name="Huckvale T."/>
            <person name="Hung S.S."/>
            <person name="Kamenetzky L."/>
            <person name="Keane J.A."/>
            <person name="Kiss F."/>
            <person name="Koziol U."/>
            <person name="Lambert O."/>
            <person name="Liu K."/>
            <person name="Luo X."/>
            <person name="Luo Y."/>
            <person name="Macchiaroli N."/>
            <person name="Nichol S."/>
            <person name="Paps J."/>
            <person name="Parkinson J."/>
            <person name="Pouchkina-Stantcheva N."/>
            <person name="Riddiford N."/>
            <person name="Rosenzvit M."/>
            <person name="Salinas G."/>
            <person name="Wasmuth J.D."/>
            <person name="Zamanian M."/>
            <person name="Zheng Y."/>
            <person name="Cai X."/>
            <person name="Soberon X."/>
            <person name="Olson P.D."/>
            <person name="Laclette J.P."/>
            <person name="Brehm K."/>
            <person name="Berriman M."/>
            <person name="Garciarrubio A."/>
            <person name="Bobes R.J."/>
            <person name="Fragoso G."/>
            <person name="Sanchez-Flores A."/>
            <person name="Estrada K."/>
            <person name="Cevallos M.A."/>
            <person name="Morett E."/>
            <person name="Gonzalez V."/>
            <person name="Portillo T."/>
            <person name="Ochoa-Leyva A."/>
            <person name="Jose M.V."/>
            <person name="Sciutto E."/>
            <person name="Landa A."/>
            <person name="Jimenez L."/>
            <person name="Valdes V."/>
            <person name="Carrero J.C."/>
            <person name="Larralde C."/>
            <person name="Morales-Montor J."/>
            <person name="Limon-Lason J."/>
            <person name="Soberon X."/>
            <person name="Laclette J.P."/>
        </authorList>
    </citation>
    <scope>NUCLEOTIDE SEQUENCE [LARGE SCALE GENOMIC DNA]</scope>
</reference>
<dbReference type="Proteomes" id="UP000492820">
    <property type="component" value="Unassembled WGS sequence"/>
</dbReference>
<dbReference type="EMBL" id="LK028587">
    <property type="protein sequence ID" value="CDS22612.1"/>
    <property type="molecule type" value="Genomic_DNA"/>
</dbReference>
<protein>
    <submittedName>
        <fullName evidence="2 4">Uncharacterized protein</fullName>
    </submittedName>
</protein>
<evidence type="ECO:0000256" key="1">
    <source>
        <dbReference type="SAM" id="MobiDB-lite"/>
    </source>
</evidence>
<feature type="region of interest" description="Disordered" evidence="1">
    <location>
        <begin position="1"/>
        <end position="23"/>
    </location>
</feature>
<sequence>MELFYGWSEQGPDRTSGGRNSGQRNHMHFIQGLVALAWDYDRIMGLRFLRPRGRRLGVAISNTDDFWLSGHLHTCDSSDADSCRERGRCTRLWVCVRAYYHACTFERQALLGSAVAVAEAAISSNAFCMATFFLATFCRVGLLKFGQIGLGKGKVIFISGRALALTEVGG</sequence>
<evidence type="ECO:0000313" key="3">
    <source>
        <dbReference type="Proteomes" id="UP000492820"/>
    </source>
</evidence>
<organism evidence="2">
    <name type="scientific">Echinococcus granulosus</name>
    <name type="common">Hydatid tapeworm</name>
    <dbReference type="NCBI Taxonomy" id="6210"/>
    <lineage>
        <taxon>Eukaryota</taxon>
        <taxon>Metazoa</taxon>
        <taxon>Spiralia</taxon>
        <taxon>Lophotrochozoa</taxon>
        <taxon>Platyhelminthes</taxon>
        <taxon>Cestoda</taxon>
        <taxon>Eucestoda</taxon>
        <taxon>Cyclophyllidea</taxon>
        <taxon>Taeniidae</taxon>
        <taxon>Echinococcus</taxon>
        <taxon>Echinococcus granulosus group</taxon>
    </lineage>
</organism>
<reference evidence="4" key="3">
    <citation type="submission" date="2020-10" db="UniProtKB">
        <authorList>
            <consortium name="WormBaseParasite"/>
        </authorList>
    </citation>
    <scope>IDENTIFICATION</scope>
</reference>
<reference evidence="2" key="2">
    <citation type="submission" date="2014-06" db="EMBL/GenBank/DDBJ databases">
        <authorList>
            <person name="Aslett M."/>
        </authorList>
    </citation>
    <scope>NUCLEOTIDE SEQUENCE</scope>
</reference>
<dbReference type="WBParaSite" id="EgrG_001177400">
    <property type="protein sequence ID" value="EgrG_001177400"/>
    <property type="gene ID" value="EgrG_001177400"/>
</dbReference>